<keyword evidence="2" id="KW-1185">Reference proteome</keyword>
<comment type="caution">
    <text evidence="1">The sequence shown here is derived from an EMBL/GenBank/DDBJ whole genome shotgun (WGS) entry which is preliminary data.</text>
</comment>
<dbReference type="Proteomes" id="UP000265618">
    <property type="component" value="Unassembled WGS sequence"/>
</dbReference>
<name>A0A9K3DDS5_9EUKA</name>
<reference evidence="1 2" key="1">
    <citation type="journal article" date="2018" name="PLoS ONE">
        <title>The draft genome of Kipferlia bialata reveals reductive genome evolution in fornicate parasites.</title>
        <authorList>
            <person name="Tanifuji G."/>
            <person name="Takabayashi S."/>
            <person name="Kume K."/>
            <person name="Takagi M."/>
            <person name="Nakayama T."/>
            <person name="Kamikawa R."/>
            <person name="Inagaki Y."/>
            <person name="Hashimoto T."/>
        </authorList>
    </citation>
    <scope>NUCLEOTIDE SEQUENCE [LARGE SCALE GENOMIC DNA]</scope>
    <source>
        <strain evidence="1">NY0173</strain>
    </source>
</reference>
<evidence type="ECO:0000313" key="2">
    <source>
        <dbReference type="Proteomes" id="UP000265618"/>
    </source>
</evidence>
<sequence length="53" mass="6199">TVSAYVSPDPSPCVRYVWGDYQAKCGLLTLGVRLDIYTQTIHFRQTDRERERH</sequence>
<evidence type="ECO:0000313" key="1">
    <source>
        <dbReference type="EMBL" id="GIQ92123.1"/>
    </source>
</evidence>
<dbReference type="AlphaFoldDB" id="A0A9K3DDS5"/>
<organism evidence="1 2">
    <name type="scientific">Kipferlia bialata</name>
    <dbReference type="NCBI Taxonomy" id="797122"/>
    <lineage>
        <taxon>Eukaryota</taxon>
        <taxon>Metamonada</taxon>
        <taxon>Carpediemonas-like organisms</taxon>
        <taxon>Kipferlia</taxon>
    </lineage>
</organism>
<accession>A0A9K3DDS5</accession>
<proteinExistence type="predicted"/>
<protein>
    <submittedName>
        <fullName evidence="1">Uncharacterized protein</fullName>
    </submittedName>
</protein>
<dbReference type="EMBL" id="BDIP01009016">
    <property type="protein sequence ID" value="GIQ92123.1"/>
    <property type="molecule type" value="Genomic_DNA"/>
</dbReference>
<feature type="non-terminal residue" evidence="1">
    <location>
        <position position="1"/>
    </location>
</feature>
<gene>
    <name evidence="1" type="ORF">KIPB_015720</name>
</gene>